<feature type="binding site" evidence="5">
    <location>
        <position position="129"/>
    </location>
    <ligand>
        <name>substrate</name>
    </ligand>
</feature>
<comment type="similarity">
    <text evidence="2">Belongs to the HpcH/HpaI aldolase family.</text>
</comment>
<proteinExistence type="inferred from homology"/>
<reference evidence="9" key="4">
    <citation type="submission" date="2023-01" db="EMBL/GenBank/DDBJ databases">
        <title>Draft genome sequence of Methylobacterium oxalidis strain NBRC 107715.</title>
        <authorList>
            <person name="Sun Q."/>
            <person name="Mori K."/>
        </authorList>
    </citation>
    <scope>NUCLEOTIDE SEQUENCE</scope>
    <source>
        <strain evidence="9">NBRC 107715</strain>
    </source>
</reference>
<keyword evidence="4 6" id="KW-0460">Magnesium</keyword>
<reference evidence="8 10" key="3">
    <citation type="submission" date="2019-07" db="EMBL/GenBank/DDBJ databases">
        <title>Whole genome shotgun sequence of Methylobacterium oxalidis NBRC 107715.</title>
        <authorList>
            <person name="Hosoyama A."/>
            <person name="Uohara A."/>
            <person name="Ohji S."/>
            <person name="Ichikawa N."/>
        </authorList>
    </citation>
    <scope>NUCLEOTIDE SEQUENCE [LARGE SCALE GENOMIC DNA]</scope>
    <source>
        <strain evidence="8 10">NBRC 107715</strain>
    </source>
</reference>
<organism evidence="8 10">
    <name type="scientific">Methylobacterium oxalidis</name>
    <dbReference type="NCBI Taxonomy" id="944322"/>
    <lineage>
        <taxon>Bacteria</taxon>
        <taxon>Pseudomonadati</taxon>
        <taxon>Pseudomonadota</taxon>
        <taxon>Alphaproteobacteria</taxon>
        <taxon>Hyphomicrobiales</taxon>
        <taxon>Methylobacteriaceae</taxon>
        <taxon>Methylobacterium</taxon>
    </lineage>
</organism>
<evidence type="ECO:0000256" key="4">
    <source>
        <dbReference type="ARBA" id="ARBA00022842"/>
    </source>
</evidence>
<dbReference type="GO" id="GO:0006107">
    <property type="term" value="P:oxaloacetate metabolic process"/>
    <property type="evidence" value="ECO:0007669"/>
    <property type="project" value="TreeGrafter"/>
</dbReference>
<comment type="cofactor">
    <cofactor evidence="1">
        <name>Mg(2+)</name>
        <dbReference type="ChEBI" id="CHEBI:18420"/>
    </cofactor>
</comment>
<dbReference type="Proteomes" id="UP001156856">
    <property type="component" value="Unassembled WGS sequence"/>
</dbReference>
<dbReference type="InterPro" id="IPR040442">
    <property type="entry name" value="Pyrv_kinase-like_dom_sf"/>
</dbReference>
<accession>A0A512J783</accession>
<dbReference type="InterPro" id="IPR015813">
    <property type="entry name" value="Pyrv/PenolPyrv_kinase-like_dom"/>
</dbReference>
<dbReference type="Pfam" id="PF03328">
    <property type="entry name" value="HpcH_HpaI"/>
    <property type="match status" value="1"/>
</dbReference>
<dbReference type="SUPFAM" id="SSF51621">
    <property type="entry name" value="Phosphoenolpyruvate/pyruvate domain"/>
    <property type="match status" value="1"/>
</dbReference>
<evidence type="ECO:0000256" key="6">
    <source>
        <dbReference type="PIRSR" id="PIRSR015582-2"/>
    </source>
</evidence>
<evidence type="ECO:0000313" key="9">
    <source>
        <dbReference type="EMBL" id="GLS66469.1"/>
    </source>
</evidence>
<evidence type="ECO:0000313" key="10">
    <source>
        <dbReference type="Proteomes" id="UP000321960"/>
    </source>
</evidence>
<evidence type="ECO:0000256" key="3">
    <source>
        <dbReference type="ARBA" id="ARBA00022723"/>
    </source>
</evidence>
<dbReference type="PANTHER" id="PTHR32308">
    <property type="entry name" value="LYASE BETA SUBUNIT, PUTATIVE (AFU_ORTHOLOGUE AFUA_4G13030)-RELATED"/>
    <property type="match status" value="1"/>
</dbReference>
<feature type="binding site" evidence="6">
    <location>
        <position position="129"/>
    </location>
    <ligand>
        <name>Mg(2+)</name>
        <dbReference type="ChEBI" id="CHEBI:18420"/>
    </ligand>
</feature>
<name>A0A512J783_9HYPH</name>
<gene>
    <name evidence="9" type="ORF">GCM10007888_48520</name>
    <name evidence="8" type="ORF">MOX02_38640</name>
</gene>
<reference evidence="11" key="2">
    <citation type="journal article" date="2019" name="Int. J. Syst. Evol. Microbiol.">
        <title>The Global Catalogue of Microorganisms (GCM) 10K type strain sequencing project: providing services to taxonomists for standard genome sequencing and annotation.</title>
        <authorList>
            <consortium name="The Broad Institute Genomics Platform"/>
            <consortium name="The Broad Institute Genome Sequencing Center for Infectious Disease"/>
            <person name="Wu L."/>
            <person name="Ma J."/>
        </authorList>
    </citation>
    <scope>NUCLEOTIDE SEQUENCE [LARGE SCALE GENOMIC DNA]</scope>
    <source>
        <strain evidence="11">NBRC 107715</strain>
    </source>
</reference>
<evidence type="ECO:0000313" key="8">
    <source>
        <dbReference type="EMBL" id="GEP05826.1"/>
    </source>
</evidence>
<evidence type="ECO:0000256" key="2">
    <source>
        <dbReference type="ARBA" id="ARBA00005568"/>
    </source>
</evidence>
<sequence length="294" mass="30437">MRSLLFVPADAPRKLEKALGSGADALILDLEDSVAASGKETARRHAAAFLTGLGDRGGTPLLYLRVNGLATGLADDDLAAVMPGRPDGIVLPKAMLGRDVDALAARLAVHEAEVGIADGATRILPIVTETARAVLALFGATRGSARLSGLAWGAEDLSADLGAETNRDGSGAWTGPYRLARDLTLLAAAAVAVDAIDTVHVAYRDLDSLDRACREARRDGFSAKMAIHPAQVPVINAAFSPTQAELAEARAVVAAFAAAPGAGAIGLAGEMLDRPHLRRAERLLARRARAPGRP</sequence>
<keyword evidence="8" id="KW-0456">Lyase</keyword>
<dbReference type="Proteomes" id="UP000321960">
    <property type="component" value="Unassembled WGS sequence"/>
</dbReference>
<reference evidence="9" key="1">
    <citation type="journal article" date="2014" name="Int. J. Syst. Evol. Microbiol.">
        <title>Complete genome of a new Firmicutes species belonging to the dominant human colonic microbiota ('Ruminococcus bicirculans') reveals two chromosomes and a selective capacity to utilize plant glucans.</title>
        <authorList>
            <consortium name="NISC Comparative Sequencing Program"/>
            <person name="Wegmann U."/>
            <person name="Louis P."/>
            <person name="Goesmann A."/>
            <person name="Henrissat B."/>
            <person name="Duncan S.H."/>
            <person name="Flint H.J."/>
        </authorList>
    </citation>
    <scope>NUCLEOTIDE SEQUENCE</scope>
    <source>
        <strain evidence="9">NBRC 107715</strain>
    </source>
</reference>
<feature type="binding site" evidence="6">
    <location>
        <position position="156"/>
    </location>
    <ligand>
        <name>Mg(2+)</name>
        <dbReference type="ChEBI" id="CHEBI:18420"/>
    </ligand>
</feature>
<dbReference type="InterPro" id="IPR005000">
    <property type="entry name" value="Aldolase/citrate-lyase_domain"/>
</dbReference>
<feature type="binding site" evidence="5">
    <location>
        <position position="65"/>
    </location>
    <ligand>
        <name>substrate</name>
    </ligand>
</feature>
<dbReference type="PANTHER" id="PTHR32308:SF0">
    <property type="entry name" value="HPCH_HPAI ALDOLASE_CITRATE LYASE DOMAIN-CONTAINING PROTEIN"/>
    <property type="match status" value="1"/>
</dbReference>
<keyword evidence="3 6" id="KW-0479">Metal-binding</keyword>
<feature type="domain" description="HpcH/HpaI aldolase/citrate lyase" evidence="7">
    <location>
        <begin position="2"/>
        <end position="229"/>
    </location>
</feature>
<dbReference type="Gene3D" id="3.20.20.60">
    <property type="entry name" value="Phosphoenolpyruvate-binding domains"/>
    <property type="match status" value="1"/>
</dbReference>
<dbReference type="GO" id="GO:0000287">
    <property type="term" value="F:magnesium ion binding"/>
    <property type="evidence" value="ECO:0007669"/>
    <property type="project" value="TreeGrafter"/>
</dbReference>
<dbReference type="RefSeq" id="WP_147027369.1">
    <property type="nucleotide sequence ID" value="NZ_BJZU01000080.1"/>
</dbReference>
<protein>
    <submittedName>
        <fullName evidence="8">Citryl-CoA lyase</fullName>
    </submittedName>
</protein>
<dbReference type="InterPro" id="IPR011206">
    <property type="entry name" value="Citrate_lyase_beta/mcl1/mcl2"/>
</dbReference>
<dbReference type="AlphaFoldDB" id="A0A512J783"/>
<evidence type="ECO:0000256" key="1">
    <source>
        <dbReference type="ARBA" id="ARBA00001946"/>
    </source>
</evidence>
<evidence type="ECO:0000259" key="7">
    <source>
        <dbReference type="Pfam" id="PF03328"/>
    </source>
</evidence>
<comment type="caution">
    <text evidence="8">The sequence shown here is derived from an EMBL/GenBank/DDBJ whole genome shotgun (WGS) entry which is preliminary data.</text>
</comment>
<dbReference type="EMBL" id="BSPK01000105">
    <property type="protein sequence ID" value="GLS66469.1"/>
    <property type="molecule type" value="Genomic_DNA"/>
</dbReference>
<dbReference type="PIRSF" id="PIRSF015582">
    <property type="entry name" value="Cit_lyase_B"/>
    <property type="match status" value="1"/>
</dbReference>
<evidence type="ECO:0000313" key="11">
    <source>
        <dbReference type="Proteomes" id="UP001156856"/>
    </source>
</evidence>
<dbReference type="OrthoDB" id="9800547at2"/>
<dbReference type="EMBL" id="BJZU01000080">
    <property type="protein sequence ID" value="GEP05826.1"/>
    <property type="molecule type" value="Genomic_DNA"/>
</dbReference>
<dbReference type="GO" id="GO:0016829">
    <property type="term" value="F:lyase activity"/>
    <property type="evidence" value="ECO:0007669"/>
    <property type="project" value="UniProtKB-KW"/>
</dbReference>
<evidence type="ECO:0000256" key="5">
    <source>
        <dbReference type="PIRSR" id="PIRSR015582-1"/>
    </source>
</evidence>
<keyword evidence="11" id="KW-1185">Reference proteome</keyword>